<dbReference type="Proteomes" id="UP000582837">
    <property type="component" value="Unassembled WGS sequence"/>
</dbReference>
<protein>
    <recommendedName>
        <fullName evidence="3">Type VI secretion system contractile sheath small subunit</fullName>
    </recommendedName>
</protein>
<name>A0A841H2R3_9BACT</name>
<evidence type="ECO:0000313" key="2">
    <source>
        <dbReference type="Proteomes" id="UP000582837"/>
    </source>
</evidence>
<comment type="caution">
    <text evidence="1">The sequence shown here is derived from an EMBL/GenBank/DDBJ whole genome shotgun (WGS) entry which is preliminary data.</text>
</comment>
<dbReference type="EMBL" id="JACHIA010000014">
    <property type="protein sequence ID" value="MBB6072317.1"/>
    <property type="molecule type" value="Genomic_DNA"/>
</dbReference>
<evidence type="ECO:0008006" key="3">
    <source>
        <dbReference type="Google" id="ProtNLM"/>
    </source>
</evidence>
<gene>
    <name evidence="1" type="ORF">HNQ61_003979</name>
</gene>
<sequence length="160" mass="18234">MPVVRVTRAGVRPAPREVPTDTTLTVLPMTFDRVGEEAGEDERPTRVSSLSEAFETFKPHLDFRTTVGEEGTEFVAELEFGSLKDFDPKQIRQRHPSRRNDLADLQARIDLLHRMRERFGTLPVKRAWDQPEQRAEILAAVREFESQLRLIAGHAEGDDA</sequence>
<proteinExistence type="predicted"/>
<evidence type="ECO:0000313" key="1">
    <source>
        <dbReference type="EMBL" id="MBB6072317.1"/>
    </source>
</evidence>
<reference evidence="1 2" key="1">
    <citation type="submission" date="2020-08" db="EMBL/GenBank/DDBJ databases">
        <title>Genomic Encyclopedia of Type Strains, Phase IV (KMG-IV): sequencing the most valuable type-strain genomes for metagenomic binning, comparative biology and taxonomic classification.</title>
        <authorList>
            <person name="Goeker M."/>
        </authorList>
    </citation>
    <scope>NUCLEOTIDE SEQUENCE [LARGE SCALE GENOMIC DNA]</scope>
    <source>
        <strain evidence="1 2">DSM 29007</strain>
    </source>
</reference>
<organism evidence="1 2">
    <name type="scientific">Longimicrobium terrae</name>
    <dbReference type="NCBI Taxonomy" id="1639882"/>
    <lineage>
        <taxon>Bacteria</taxon>
        <taxon>Pseudomonadati</taxon>
        <taxon>Gemmatimonadota</taxon>
        <taxon>Longimicrobiia</taxon>
        <taxon>Longimicrobiales</taxon>
        <taxon>Longimicrobiaceae</taxon>
        <taxon>Longimicrobium</taxon>
    </lineage>
</organism>
<keyword evidence="2" id="KW-1185">Reference proteome</keyword>
<accession>A0A841H2R3</accession>
<dbReference type="RefSeq" id="WP_170036485.1">
    <property type="nucleotide sequence ID" value="NZ_JABDTL010000002.1"/>
</dbReference>
<dbReference type="AlphaFoldDB" id="A0A841H2R3"/>